<dbReference type="Gene3D" id="3.40.960.10">
    <property type="entry name" value="VSR Endonuclease"/>
    <property type="match status" value="1"/>
</dbReference>
<reference evidence="1" key="2">
    <citation type="submission" date="2023-01" db="EMBL/GenBank/DDBJ databases">
        <authorList>
            <person name="Sun Q."/>
            <person name="Evtushenko L."/>
        </authorList>
    </citation>
    <scope>NUCLEOTIDE SEQUENCE</scope>
    <source>
        <strain evidence="1">VKM Ac-1447</strain>
    </source>
</reference>
<accession>A0A9W6M1W5</accession>
<protein>
    <recommendedName>
        <fullName evidence="3">DUF559 domain-containing protein</fullName>
    </recommendedName>
</protein>
<gene>
    <name evidence="1" type="ORF">GCM10017586_00720</name>
</gene>
<name>A0A9W6M1W5_9MICO</name>
<dbReference type="Proteomes" id="UP001142317">
    <property type="component" value="Unassembled WGS sequence"/>
</dbReference>
<evidence type="ECO:0000313" key="2">
    <source>
        <dbReference type="Proteomes" id="UP001142317"/>
    </source>
</evidence>
<proteinExistence type="predicted"/>
<sequence length="259" mass="28015">MAEAVAAGRLLRPRRGSYLAADVPEPVVTAVALGGRLTCVSLLRLADVFVLDRSGPHVQLPRTASRVPDIAGDRFERPVLHWTPPLDPRARHHVCSGIVDAVVRAVECQPPRAAVATIDSALHQGVLDESDLAVVFAALPVKYSPLRRLIDARAESGPETLMRLLLRGIARTVEVQVRIAGVGRVDLLVDGWLIVECDSEAHHAGLDARRRDSARDLAAAALGYVTLRPMAADIMWRPERVLAAVRGLLARGPQPVRGR</sequence>
<evidence type="ECO:0000313" key="1">
    <source>
        <dbReference type="EMBL" id="GLJ78390.1"/>
    </source>
</evidence>
<organism evidence="1 2">
    <name type="scientific">Microbacterium imperiale</name>
    <dbReference type="NCBI Taxonomy" id="33884"/>
    <lineage>
        <taxon>Bacteria</taxon>
        <taxon>Bacillati</taxon>
        <taxon>Actinomycetota</taxon>
        <taxon>Actinomycetes</taxon>
        <taxon>Micrococcales</taxon>
        <taxon>Microbacteriaceae</taxon>
        <taxon>Microbacterium</taxon>
    </lineage>
</organism>
<dbReference type="AlphaFoldDB" id="A0A9W6M1W5"/>
<evidence type="ECO:0008006" key="3">
    <source>
        <dbReference type="Google" id="ProtNLM"/>
    </source>
</evidence>
<dbReference type="EMBL" id="BSEO01000001">
    <property type="protein sequence ID" value="GLJ78390.1"/>
    <property type="molecule type" value="Genomic_DNA"/>
</dbReference>
<comment type="caution">
    <text evidence="1">The sequence shown here is derived from an EMBL/GenBank/DDBJ whole genome shotgun (WGS) entry which is preliminary data.</text>
</comment>
<keyword evidence="2" id="KW-1185">Reference proteome</keyword>
<reference evidence="1" key="1">
    <citation type="journal article" date="2014" name="Int. J. Syst. Evol. Microbiol.">
        <title>Complete genome sequence of Corynebacterium casei LMG S-19264T (=DSM 44701T), isolated from a smear-ripened cheese.</title>
        <authorList>
            <consortium name="US DOE Joint Genome Institute (JGI-PGF)"/>
            <person name="Walter F."/>
            <person name="Albersmeier A."/>
            <person name="Kalinowski J."/>
            <person name="Ruckert C."/>
        </authorList>
    </citation>
    <scope>NUCLEOTIDE SEQUENCE</scope>
    <source>
        <strain evidence="1">VKM Ac-1447</strain>
    </source>
</reference>